<accession>A0AAW1QUS3</accession>
<organism evidence="1 2">
    <name type="scientific">Apatococcus lobatus</name>
    <dbReference type="NCBI Taxonomy" id="904363"/>
    <lineage>
        <taxon>Eukaryota</taxon>
        <taxon>Viridiplantae</taxon>
        <taxon>Chlorophyta</taxon>
        <taxon>core chlorophytes</taxon>
        <taxon>Trebouxiophyceae</taxon>
        <taxon>Chlorellales</taxon>
        <taxon>Chlorellaceae</taxon>
        <taxon>Apatococcus</taxon>
    </lineage>
</organism>
<sequence length="79" mass="9326">MRQQAHLPQTHRQVAFRAMPWSTHHMGRKKWRAYNSVIRFSLHILLANSPLKRFLCFPIGHNSLLSTSHSQPRVTKVFH</sequence>
<gene>
    <name evidence="1" type="ORF">WJX74_003117</name>
</gene>
<keyword evidence="2" id="KW-1185">Reference proteome</keyword>
<dbReference type="AlphaFoldDB" id="A0AAW1QUS3"/>
<comment type="caution">
    <text evidence="1">The sequence shown here is derived from an EMBL/GenBank/DDBJ whole genome shotgun (WGS) entry which is preliminary data.</text>
</comment>
<evidence type="ECO:0000313" key="2">
    <source>
        <dbReference type="Proteomes" id="UP001438707"/>
    </source>
</evidence>
<evidence type="ECO:0000313" key="1">
    <source>
        <dbReference type="EMBL" id="KAK9825247.1"/>
    </source>
</evidence>
<dbReference type="Proteomes" id="UP001438707">
    <property type="component" value="Unassembled WGS sequence"/>
</dbReference>
<protein>
    <submittedName>
        <fullName evidence="1">Uncharacterized protein</fullName>
    </submittedName>
</protein>
<name>A0AAW1QUS3_9CHLO</name>
<dbReference type="EMBL" id="JALJOS010000025">
    <property type="protein sequence ID" value="KAK9825247.1"/>
    <property type="molecule type" value="Genomic_DNA"/>
</dbReference>
<proteinExistence type="predicted"/>
<reference evidence="1 2" key="1">
    <citation type="journal article" date="2024" name="Nat. Commun.">
        <title>Phylogenomics reveals the evolutionary origins of lichenization in chlorophyte algae.</title>
        <authorList>
            <person name="Puginier C."/>
            <person name="Libourel C."/>
            <person name="Otte J."/>
            <person name="Skaloud P."/>
            <person name="Haon M."/>
            <person name="Grisel S."/>
            <person name="Petersen M."/>
            <person name="Berrin J.G."/>
            <person name="Delaux P.M."/>
            <person name="Dal Grande F."/>
            <person name="Keller J."/>
        </authorList>
    </citation>
    <scope>NUCLEOTIDE SEQUENCE [LARGE SCALE GENOMIC DNA]</scope>
    <source>
        <strain evidence="1 2">SAG 2145</strain>
    </source>
</reference>